<name>A0A926UR69_9CYAN</name>
<dbReference type="Proteomes" id="UP000631421">
    <property type="component" value="Unassembled WGS sequence"/>
</dbReference>
<evidence type="ECO:0000313" key="2">
    <source>
        <dbReference type="Proteomes" id="UP000631421"/>
    </source>
</evidence>
<keyword evidence="2" id="KW-1185">Reference proteome</keyword>
<evidence type="ECO:0000313" key="1">
    <source>
        <dbReference type="EMBL" id="MBD2149567.1"/>
    </source>
</evidence>
<proteinExistence type="predicted"/>
<accession>A0A926UR69</accession>
<reference evidence="1" key="1">
    <citation type="journal article" date="2015" name="ISME J.">
        <title>Draft Genome Sequence of Streptomyces incarnatus NRRL8089, which Produces the Nucleoside Antibiotic Sinefungin.</title>
        <authorList>
            <person name="Oshima K."/>
            <person name="Hattori M."/>
            <person name="Shimizu H."/>
            <person name="Fukuda K."/>
            <person name="Nemoto M."/>
            <person name="Inagaki K."/>
            <person name="Tamura T."/>
        </authorList>
    </citation>
    <scope>NUCLEOTIDE SEQUENCE</scope>
    <source>
        <strain evidence="1">FACHB-1277</strain>
    </source>
</reference>
<dbReference type="EMBL" id="JACJPY010000010">
    <property type="protein sequence ID" value="MBD2149567.1"/>
    <property type="molecule type" value="Genomic_DNA"/>
</dbReference>
<sequence>MTTHFITAEVEINANQEAIAQNLEQAIEQTLAAEGEPLRWAITAINEQVDAVTAEVKKIAQVEAVVTRP</sequence>
<gene>
    <name evidence="1" type="ORF">H6F44_05425</name>
</gene>
<reference evidence="1" key="2">
    <citation type="submission" date="2020-08" db="EMBL/GenBank/DDBJ databases">
        <authorList>
            <person name="Chen M."/>
            <person name="Teng W."/>
            <person name="Zhao L."/>
            <person name="Hu C."/>
            <person name="Zhou Y."/>
            <person name="Han B."/>
            <person name="Song L."/>
            <person name="Shu W."/>
        </authorList>
    </citation>
    <scope>NUCLEOTIDE SEQUENCE</scope>
    <source>
        <strain evidence="1">FACHB-1277</strain>
    </source>
</reference>
<organism evidence="1 2">
    <name type="scientific">Pseudanabaena cinerea FACHB-1277</name>
    <dbReference type="NCBI Taxonomy" id="2949581"/>
    <lineage>
        <taxon>Bacteria</taxon>
        <taxon>Bacillati</taxon>
        <taxon>Cyanobacteriota</taxon>
        <taxon>Cyanophyceae</taxon>
        <taxon>Pseudanabaenales</taxon>
        <taxon>Pseudanabaenaceae</taxon>
        <taxon>Pseudanabaena</taxon>
        <taxon>Pseudanabaena cinerea</taxon>
    </lineage>
</organism>
<comment type="caution">
    <text evidence="1">The sequence shown here is derived from an EMBL/GenBank/DDBJ whole genome shotgun (WGS) entry which is preliminary data.</text>
</comment>
<dbReference type="AlphaFoldDB" id="A0A926UR69"/>
<dbReference type="RefSeq" id="WP_190349939.1">
    <property type="nucleotide sequence ID" value="NZ_JACJPY010000010.1"/>
</dbReference>
<protein>
    <submittedName>
        <fullName evidence="1">Uncharacterized protein</fullName>
    </submittedName>
</protein>